<evidence type="ECO:0000313" key="7">
    <source>
        <dbReference type="Proteomes" id="UP000692954"/>
    </source>
</evidence>
<sequence>MCAFHLHIGGAGVMMGDILWKLYRQEQSDTIVKNYIYNESDNNNYPLCLYADLDDRMINEVKKNKAINYKCNSFVTGKEDSANNYCKGHYTIGKEICEISLDKVRKQVESIDRLDQFIVTSALSGGTGSGFASLLVERLSVEYGKVEKNAFLIYPSQRMSNNIVDAYNAVLATHMTLEHFNSVVMLDNESMYKVIDLQIGLDFVDYPHLNNLVAQIISTYTGLRRYSKIDNNKLFSGLCPYPRNHYLIPQYGPLASVDDSINQELNEKSLISYVTKAEQRLLQCQIKPNYICASFIHRSKYKNPFFGQTNLTLQNIKIKHQEAPNIFQCQSKNYVVIPELAQLKQTGIFLSNDASVYNYFDILGNKYDQLYTKRAFVHWFVGEGCESGEMSECREDLLALSKDYEELTQEGQHQCGLGEDQDIE</sequence>
<organism evidence="6 7">
    <name type="scientific">Paramecium sonneborni</name>
    <dbReference type="NCBI Taxonomy" id="65129"/>
    <lineage>
        <taxon>Eukaryota</taxon>
        <taxon>Sar</taxon>
        <taxon>Alveolata</taxon>
        <taxon>Ciliophora</taxon>
        <taxon>Intramacronucleata</taxon>
        <taxon>Oligohymenophorea</taxon>
        <taxon>Peniculida</taxon>
        <taxon>Parameciidae</taxon>
        <taxon>Paramecium</taxon>
    </lineage>
</organism>
<name>A0A8S1KHQ0_9CILI</name>
<dbReference type="GO" id="GO:0005874">
    <property type="term" value="C:microtubule"/>
    <property type="evidence" value="ECO:0007669"/>
    <property type="project" value="UniProtKB-KW"/>
</dbReference>
<keyword evidence="2" id="KW-0493">Microtubule</keyword>
<dbReference type="OrthoDB" id="304008at2759"/>
<evidence type="ECO:0000256" key="1">
    <source>
        <dbReference type="ARBA" id="ARBA00009636"/>
    </source>
</evidence>
<dbReference type="FunFam" id="3.40.50.1440:FF:000044">
    <property type="entry name" value="Tubulin alpha chain"/>
    <property type="match status" value="1"/>
</dbReference>
<dbReference type="Pfam" id="PF00091">
    <property type="entry name" value="Tubulin"/>
    <property type="match status" value="1"/>
</dbReference>
<evidence type="ECO:0000256" key="2">
    <source>
        <dbReference type="ARBA" id="ARBA00022701"/>
    </source>
</evidence>
<dbReference type="CDD" id="cd06059">
    <property type="entry name" value="Tubulin"/>
    <property type="match status" value="1"/>
</dbReference>
<gene>
    <name evidence="6" type="ORF">PSON_ATCC_30995.1.T0090015</name>
</gene>
<keyword evidence="7" id="KW-1185">Reference proteome</keyword>
<dbReference type="SMART" id="SM00864">
    <property type="entry name" value="Tubulin"/>
    <property type="match status" value="1"/>
</dbReference>
<dbReference type="PANTHER" id="PTHR11588">
    <property type="entry name" value="TUBULIN"/>
    <property type="match status" value="1"/>
</dbReference>
<evidence type="ECO:0000256" key="4">
    <source>
        <dbReference type="ARBA" id="ARBA00023134"/>
    </source>
</evidence>
<dbReference type="AlphaFoldDB" id="A0A8S1KHQ0"/>
<proteinExistence type="inferred from homology"/>
<keyword evidence="3" id="KW-0547">Nucleotide-binding</keyword>
<dbReference type="GO" id="GO:0007017">
    <property type="term" value="P:microtubule-based process"/>
    <property type="evidence" value="ECO:0007669"/>
    <property type="project" value="InterPro"/>
</dbReference>
<dbReference type="PROSITE" id="PS00227">
    <property type="entry name" value="TUBULIN"/>
    <property type="match status" value="1"/>
</dbReference>
<dbReference type="GO" id="GO:0005525">
    <property type="term" value="F:GTP binding"/>
    <property type="evidence" value="ECO:0007669"/>
    <property type="project" value="UniProtKB-KW"/>
</dbReference>
<comment type="caution">
    <text evidence="6">The sequence shown here is derived from an EMBL/GenBank/DDBJ whole genome shotgun (WGS) entry which is preliminary data.</text>
</comment>
<feature type="domain" description="Tubulin/FtsZ GTPase" evidence="5">
    <location>
        <begin position="33"/>
        <end position="228"/>
    </location>
</feature>
<keyword evidence="4" id="KW-0342">GTP-binding</keyword>
<dbReference type="EMBL" id="CAJJDN010000009">
    <property type="protein sequence ID" value="CAD8055040.1"/>
    <property type="molecule type" value="Genomic_DNA"/>
</dbReference>
<evidence type="ECO:0000256" key="3">
    <source>
        <dbReference type="ARBA" id="ARBA00022741"/>
    </source>
</evidence>
<dbReference type="InterPro" id="IPR003008">
    <property type="entry name" value="Tubulin_FtsZ_GTPase"/>
</dbReference>
<dbReference type="InterPro" id="IPR000217">
    <property type="entry name" value="Tubulin"/>
</dbReference>
<evidence type="ECO:0000259" key="5">
    <source>
        <dbReference type="SMART" id="SM00864"/>
    </source>
</evidence>
<accession>A0A8S1KHQ0</accession>
<reference evidence="6" key="1">
    <citation type="submission" date="2021-01" db="EMBL/GenBank/DDBJ databases">
        <authorList>
            <consortium name="Genoscope - CEA"/>
            <person name="William W."/>
        </authorList>
    </citation>
    <scope>NUCLEOTIDE SEQUENCE</scope>
</reference>
<comment type="similarity">
    <text evidence="1">Belongs to the tubulin family.</text>
</comment>
<protein>
    <recommendedName>
        <fullName evidence="5">Tubulin/FtsZ GTPase domain-containing protein</fullName>
    </recommendedName>
</protein>
<dbReference type="Proteomes" id="UP000692954">
    <property type="component" value="Unassembled WGS sequence"/>
</dbReference>
<evidence type="ECO:0000313" key="6">
    <source>
        <dbReference type="EMBL" id="CAD8055040.1"/>
    </source>
</evidence>
<dbReference type="InterPro" id="IPR017975">
    <property type="entry name" value="Tubulin_CS"/>
</dbReference>